<evidence type="ECO:0000256" key="3">
    <source>
        <dbReference type="ARBA" id="ARBA00023163"/>
    </source>
</evidence>
<dbReference type="PANTHER" id="PTHR30055">
    <property type="entry name" value="HTH-TYPE TRANSCRIPTIONAL REGULATOR RUTR"/>
    <property type="match status" value="1"/>
</dbReference>
<keyword evidence="2 4" id="KW-0238">DNA-binding</keyword>
<reference evidence="6" key="1">
    <citation type="submission" date="2021-01" db="EMBL/GenBank/DDBJ databases">
        <title>KCTC 19127 draft genome.</title>
        <authorList>
            <person name="An D."/>
        </authorList>
    </citation>
    <scope>NUCLEOTIDE SEQUENCE</scope>
    <source>
        <strain evidence="6">KCTC 19127</strain>
    </source>
</reference>
<keyword evidence="1" id="KW-0805">Transcription regulation</keyword>
<dbReference type="InterPro" id="IPR050109">
    <property type="entry name" value="HTH-type_TetR-like_transc_reg"/>
</dbReference>
<feature type="DNA-binding region" description="H-T-H motif" evidence="4">
    <location>
        <begin position="28"/>
        <end position="47"/>
    </location>
</feature>
<evidence type="ECO:0000256" key="4">
    <source>
        <dbReference type="PROSITE-ProRule" id="PRU00335"/>
    </source>
</evidence>
<feature type="domain" description="HTH tetR-type" evidence="5">
    <location>
        <begin position="5"/>
        <end position="65"/>
    </location>
</feature>
<protein>
    <submittedName>
        <fullName evidence="6">TetR/AcrR family transcriptional regulator</fullName>
    </submittedName>
</protein>
<dbReference type="GO" id="GO:0003700">
    <property type="term" value="F:DNA-binding transcription factor activity"/>
    <property type="evidence" value="ECO:0007669"/>
    <property type="project" value="TreeGrafter"/>
</dbReference>
<dbReference type="PROSITE" id="PS50977">
    <property type="entry name" value="HTH_TETR_2"/>
    <property type="match status" value="1"/>
</dbReference>
<sequence>MPPPPLARDKVLDAFEHLLVEKGERAATMEAIAAQAGVSKGGLIYHFNSKDALVEGLDQRLRVRCEEDLELMKVAPEGQVGYFLRTSALADTPFDRTLVAATRLRSHAVAREGLVWVQRRWFDTLMEVVHDEDVARTVMLIGDGLYYNAASTALPDAGLGVGDIDGIVRLVEKLVGQSTAG</sequence>
<dbReference type="EMBL" id="JAERWL010000007">
    <property type="protein sequence ID" value="MBM9476404.1"/>
    <property type="molecule type" value="Genomic_DNA"/>
</dbReference>
<keyword evidence="3" id="KW-0804">Transcription</keyword>
<dbReference type="RefSeq" id="WP_205256518.1">
    <property type="nucleotide sequence ID" value="NZ_BAAAPV010000001.1"/>
</dbReference>
<dbReference type="PANTHER" id="PTHR30055:SF234">
    <property type="entry name" value="HTH-TYPE TRANSCRIPTIONAL REGULATOR BETI"/>
    <property type="match status" value="1"/>
</dbReference>
<name>A0A938YND8_9ACTN</name>
<dbReference type="InterPro" id="IPR001647">
    <property type="entry name" value="HTH_TetR"/>
</dbReference>
<evidence type="ECO:0000256" key="2">
    <source>
        <dbReference type="ARBA" id="ARBA00023125"/>
    </source>
</evidence>
<organism evidence="6 7">
    <name type="scientific">Nakamurella flavida</name>
    <dbReference type="NCBI Taxonomy" id="363630"/>
    <lineage>
        <taxon>Bacteria</taxon>
        <taxon>Bacillati</taxon>
        <taxon>Actinomycetota</taxon>
        <taxon>Actinomycetes</taxon>
        <taxon>Nakamurellales</taxon>
        <taxon>Nakamurellaceae</taxon>
        <taxon>Nakamurella</taxon>
    </lineage>
</organism>
<dbReference type="Pfam" id="PF00440">
    <property type="entry name" value="TetR_N"/>
    <property type="match status" value="1"/>
</dbReference>
<keyword evidence="7" id="KW-1185">Reference proteome</keyword>
<accession>A0A938YND8</accession>
<gene>
    <name evidence="6" type="ORF">JL107_08130</name>
</gene>
<dbReference type="GO" id="GO:0000976">
    <property type="term" value="F:transcription cis-regulatory region binding"/>
    <property type="evidence" value="ECO:0007669"/>
    <property type="project" value="TreeGrafter"/>
</dbReference>
<dbReference type="InterPro" id="IPR009057">
    <property type="entry name" value="Homeodomain-like_sf"/>
</dbReference>
<comment type="caution">
    <text evidence="6">The sequence shown here is derived from an EMBL/GenBank/DDBJ whole genome shotgun (WGS) entry which is preliminary data.</text>
</comment>
<evidence type="ECO:0000259" key="5">
    <source>
        <dbReference type="PROSITE" id="PS50977"/>
    </source>
</evidence>
<evidence type="ECO:0000313" key="6">
    <source>
        <dbReference type="EMBL" id="MBM9476404.1"/>
    </source>
</evidence>
<dbReference type="Proteomes" id="UP000663801">
    <property type="component" value="Unassembled WGS sequence"/>
</dbReference>
<dbReference type="AlphaFoldDB" id="A0A938YND8"/>
<evidence type="ECO:0000256" key="1">
    <source>
        <dbReference type="ARBA" id="ARBA00023015"/>
    </source>
</evidence>
<evidence type="ECO:0000313" key="7">
    <source>
        <dbReference type="Proteomes" id="UP000663801"/>
    </source>
</evidence>
<dbReference type="Gene3D" id="1.10.357.10">
    <property type="entry name" value="Tetracycline Repressor, domain 2"/>
    <property type="match status" value="1"/>
</dbReference>
<dbReference type="SUPFAM" id="SSF46689">
    <property type="entry name" value="Homeodomain-like"/>
    <property type="match status" value="1"/>
</dbReference>
<proteinExistence type="predicted"/>
<dbReference type="PRINTS" id="PR00455">
    <property type="entry name" value="HTHTETR"/>
</dbReference>